<evidence type="ECO:0000313" key="2">
    <source>
        <dbReference type="Proteomes" id="UP000721415"/>
    </source>
</evidence>
<dbReference type="InterPro" id="IPR010719">
    <property type="entry name" value="MnmM_MeTrfase"/>
</dbReference>
<keyword evidence="1" id="KW-0489">Methyltransferase</keyword>
<proteinExistence type="predicted"/>
<dbReference type="PANTHER" id="PTHR35276:SF1">
    <property type="entry name" value="TRNA (MNM(5)S(2)U34)-METHYLTRANSFERASE, CHLOROPLASTIC"/>
    <property type="match status" value="1"/>
</dbReference>
<keyword evidence="1" id="KW-0808">Transferase</keyword>
<keyword evidence="2" id="KW-1185">Reference proteome</keyword>
<dbReference type="EMBL" id="JACBXQ010000005">
    <property type="protein sequence ID" value="MBG9987053.1"/>
    <property type="molecule type" value="Genomic_DNA"/>
</dbReference>
<organism evidence="1 2">
    <name type="scientific">Facklamia lactis</name>
    <dbReference type="NCBI Taxonomy" id="2749967"/>
    <lineage>
        <taxon>Bacteria</taxon>
        <taxon>Bacillati</taxon>
        <taxon>Bacillota</taxon>
        <taxon>Bacilli</taxon>
        <taxon>Lactobacillales</taxon>
        <taxon>Aerococcaceae</taxon>
        <taxon>Facklamia</taxon>
    </lineage>
</organism>
<protein>
    <submittedName>
        <fullName evidence="1">Class I SAM-dependent methyltransferase</fullName>
    </submittedName>
</protein>
<gene>
    <name evidence="1" type="ORF">HZY91_09145</name>
</gene>
<dbReference type="InterPro" id="IPR029063">
    <property type="entry name" value="SAM-dependent_MTases_sf"/>
</dbReference>
<comment type="caution">
    <text evidence="1">The sequence shown here is derived from an EMBL/GenBank/DDBJ whole genome shotgun (WGS) entry which is preliminary data.</text>
</comment>
<evidence type="ECO:0000313" key="1">
    <source>
        <dbReference type="EMBL" id="MBG9987053.1"/>
    </source>
</evidence>
<dbReference type="Pfam" id="PF06962">
    <property type="entry name" value="rRNA_methylase"/>
    <property type="match status" value="1"/>
</dbReference>
<accession>A0ABS0LSK3</accession>
<dbReference type="Gene3D" id="3.40.50.150">
    <property type="entry name" value="Vaccinia Virus protein VP39"/>
    <property type="match status" value="1"/>
</dbReference>
<dbReference type="Proteomes" id="UP000721415">
    <property type="component" value="Unassembled WGS sequence"/>
</dbReference>
<reference evidence="1 2" key="1">
    <citation type="submission" date="2020-07" db="EMBL/GenBank/DDBJ databases">
        <title>Facklamia lactis sp. nov., isolated from raw milk.</title>
        <authorList>
            <person name="Doll E.V."/>
            <person name="Huptas C."/>
            <person name="Staib L."/>
            <person name="Wenning M."/>
            <person name="Scherer S."/>
        </authorList>
    </citation>
    <scope>NUCLEOTIDE SEQUENCE [LARGE SCALE GENOMIC DNA]</scope>
    <source>
        <strain evidence="1 2">DSM 111018</strain>
    </source>
</reference>
<dbReference type="PANTHER" id="PTHR35276">
    <property type="entry name" value="S-ADENOSYL-L-METHIONINE-DEPENDENT METHYLTRANSFERASES SUPERFAMILY PROTEIN"/>
    <property type="match status" value="1"/>
</dbReference>
<dbReference type="GO" id="GO:0032259">
    <property type="term" value="P:methylation"/>
    <property type="evidence" value="ECO:0007669"/>
    <property type="project" value="UniProtKB-KW"/>
</dbReference>
<dbReference type="RefSeq" id="WP_197115962.1">
    <property type="nucleotide sequence ID" value="NZ_JACBXQ010000005.1"/>
</dbReference>
<dbReference type="GO" id="GO:0008168">
    <property type="term" value="F:methyltransferase activity"/>
    <property type="evidence" value="ECO:0007669"/>
    <property type="project" value="UniProtKB-KW"/>
</dbReference>
<sequence>MKNALQYSHSLLNDLIHRFPNGLFIDATLGKGHDTAFILEQKHFTGQVIAFDIQEQAIQLAQERLEKFPNHQYHLFHASHDALNEMLPVHDYPEIHGAIFNLGYLPGGDHSITTQFHTTLAAIIQIQERLVSQGQIILVLYSGHPQGLQEKASLLEKLKAWPQKDYTICHLEYLNQDNSPPSLLIIEKK</sequence>
<name>A0ABS0LSK3_9LACT</name>
<dbReference type="SUPFAM" id="SSF53335">
    <property type="entry name" value="S-adenosyl-L-methionine-dependent methyltransferases"/>
    <property type="match status" value="1"/>
</dbReference>